<name>A0A699T0H3_TANCI</name>
<evidence type="ECO:0000313" key="1">
    <source>
        <dbReference type="EMBL" id="GFD02848.1"/>
    </source>
</evidence>
<feature type="non-terminal residue" evidence="1">
    <location>
        <position position="1"/>
    </location>
</feature>
<reference evidence="1" key="1">
    <citation type="journal article" date="2019" name="Sci. Rep.">
        <title>Draft genome of Tanacetum cinerariifolium, the natural source of mosquito coil.</title>
        <authorList>
            <person name="Yamashiro T."/>
            <person name="Shiraishi A."/>
            <person name="Satake H."/>
            <person name="Nakayama K."/>
        </authorList>
    </citation>
    <scope>NUCLEOTIDE SEQUENCE</scope>
</reference>
<organism evidence="1">
    <name type="scientific">Tanacetum cinerariifolium</name>
    <name type="common">Dalmatian daisy</name>
    <name type="synonym">Chrysanthemum cinerariifolium</name>
    <dbReference type="NCBI Taxonomy" id="118510"/>
    <lineage>
        <taxon>Eukaryota</taxon>
        <taxon>Viridiplantae</taxon>
        <taxon>Streptophyta</taxon>
        <taxon>Embryophyta</taxon>
        <taxon>Tracheophyta</taxon>
        <taxon>Spermatophyta</taxon>
        <taxon>Magnoliopsida</taxon>
        <taxon>eudicotyledons</taxon>
        <taxon>Gunneridae</taxon>
        <taxon>Pentapetalae</taxon>
        <taxon>asterids</taxon>
        <taxon>campanulids</taxon>
        <taxon>Asterales</taxon>
        <taxon>Asteraceae</taxon>
        <taxon>Asteroideae</taxon>
        <taxon>Anthemideae</taxon>
        <taxon>Anthemidinae</taxon>
        <taxon>Tanacetum</taxon>
    </lineage>
</organism>
<protein>
    <submittedName>
        <fullName evidence="1">Uncharacterized protein</fullName>
    </submittedName>
</protein>
<accession>A0A699T0H3</accession>
<dbReference type="AlphaFoldDB" id="A0A699T0H3"/>
<comment type="caution">
    <text evidence="1">The sequence shown here is derived from an EMBL/GenBank/DDBJ whole genome shotgun (WGS) entry which is preliminary data.</text>
</comment>
<proteinExistence type="predicted"/>
<dbReference type="EMBL" id="BKCJ011200838">
    <property type="protein sequence ID" value="GFD02848.1"/>
    <property type="molecule type" value="Genomic_DNA"/>
</dbReference>
<sequence length="32" mass="3363">LCWGEVEKMMGSRVRVVEWSGVGGNRGVAVGG</sequence>
<gene>
    <name evidence="1" type="ORF">Tci_874817</name>
</gene>